<organism evidence="5">
    <name type="scientific">hydrothermal vent metagenome</name>
    <dbReference type="NCBI Taxonomy" id="652676"/>
    <lineage>
        <taxon>unclassified sequences</taxon>
        <taxon>metagenomes</taxon>
        <taxon>ecological metagenomes</taxon>
    </lineage>
</organism>
<dbReference type="EMBL" id="UOFY01000031">
    <property type="protein sequence ID" value="VAX09140.1"/>
    <property type="molecule type" value="Genomic_DNA"/>
</dbReference>
<dbReference type="PROSITE" id="PS51007">
    <property type="entry name" value="CYTC"/>
    <property type="match status" value="1"/>
</dbReference>
<dbReference type="GO" id="GO:0046872">
    <property type="term" value="F:metal ion binding"/>
    <property type="evidence" value="ECO:0007669"/>
    <property type="project" value="UniProtKB-KW"/>
</dbReference>
<dbReference type="AlphaFoldDB" id="A0A3B1BFF2"/>
<dbReference type="Pfam" id="PF13442">
    <property type="entry name" value="Cytochrome_CBB3"/>
    <property type="match status" value="1"/>
</dbReference>
<sequence length="117" mass="13227">MMNIHNIYNIIRTDYLVIFILSILSLAANADISDMRKAEIINLLKQDCGSCHGMTLKGGLGPALTPARLKTKSKKMLVETILHGRPGTPMPPWAPFLNREEVQWLVEQLYQDSDYVE</sequence>
<name>A0A3B1BFF2_9ZZZZ</name>
<keyword evidence="3" id="KW-0408">Iron</keyword>
<evidence type="ECO:0000259" key="4">
    <source>
        <dbReference type="PROSITE" id="PS51007"/>
    </source>
</evidence>
<feature type="domain" description="Cytochrome c" evidence="4">
    <location>
        <begin position="33"/>
        <end position="113"/>
    </location>
</feature>
<dbReference type="Gene3D" id="1.10.760.10">
    <property type="entry name" value="Cytochrome c-like domain"/>
    <property type="match status" value="1"/>
</dbReference>
<keyword evidence="1" id="KW-0349">Heme</keyword>
<dbReference type="SUPFAM" id="SSF46626">
    <property type="entry name" value="Cytochrome c"/>
    <property type="match status" value="1"/>
</dbReference>
<evidence type="ECO:0000256" key="3">
    <source>
        <dbReference type="ARBA" id="ARBA00023004"/>
    </source>
</evidence>
<dbReference type="GO" id="GO:0009055">
    <property type="term" value="F:electron transfer activity"/>
    <property type="evidence" value="ECO:0007669"/>
    <property type="project" value="InterPro"/>
</dbReference>
<protein>
    <submittedName>
        <fullName evidence="5">Cytochrome c55X NirC</fullName>
    </submittedName>
</protein>
<dbReference type="InterPro" id="IPR009056">
    <property type="entry name" value="Cyt_c-like_dom"/>
</dbReference>
<proteinExistence type="predicted"/>
<dbReference type="GO" id="GO:0020037">
    <property type="term" value="F:heme binding"/>
    <property type="evidence" value="ECO:0007669"/>
    <property type="project" value="InterPro"/>
</dbReference>
<keyword evidence="2" id="KW-0479">Metal-binding</keyword>
<evidence type="ECO:0000313" key="5">
    <source>
        <dbReference type="EMBL" id="VAX09140.1"/>
    </source>
</evidence>
<evidence type="ECO:0000256" key="1">
    <source>
        <dbReference type="ARBA" id="ARBA00022617"/>
    </source>
</evidence>
<accession>A0A3B1BFF2</accession>
<dbReference type="InterPro" id="IPR036909">
    <property type="entry name" value="Cyt_c-like_dom_sf"/>
</dbReference>
<gene>
    <name evidence="5" type="ORF">MNBD_GAMMA25-156</name>
</gene>
<reference evidence="5" key="1">
    <citation type="submission" date="2018-06" db="EMBL/GenBank/DDBJ databases">
        <authorList>
            <person name="Zhirakovskaya E."/>
        </authorList>
    </citation>
    <scope>NUCLEOTIDE SEQUENCE</scope>
</reference>
<evidence type="ECO:0000256" key="2">
    <source>
        <dbReference type="ARBA" id="ARBA00022723"/>
    </source>
</evidence>